<evidence type="ECO:0000256" key="1">
    <source>
        <dbReference type="SAM" id="MobiDB-lite"/>
    </source>
</evidence>
<dbReference type="EMBL" id="JABSTU010000004">
    <property type="protein sequence ID" value="KAH8032957.1"/>
    <property type="molecule type" value="Genomic_DNA"/>
</dbReference>
<evidence type="ECO:0000313" key="3">
    <source>
        <dbReference type="Proteomes" id="UP000821866"/>
    </source>
</evidence>
<reference evidence="2" key="1">
    <citation type="journal article" date="2020" name="Cell">
        <title>Large-Scale Comparative Analyses of Tick Genomes Elucidate Their Genetic Diversity and Vector Capacities.</title>
        <authorList>
            <consortium name="Tick Genome and Microbiome Consortium (TIGMIC)"/>
            <person name="Jia N."/>
            <person name="Wang J."/>
            <person name="Shi W."/>
            <person name="Du L."/>
            <person name="Sun Y."/>
            <person name="Zhan W."/>
            <person name="Jiang J.F."/>
            <person name="Wang Q."/>
            <person name="Zhang B."/>
            <person name="Ji P."/>
            <person name="Bell-Sakyi L."/>
            <person name="Cui X.M."/>
            <person name="Yuan T.T."/>
            <person name="Jiang B.G."/>
            <person name="Yang W.F."/>
            <person name="Lam T.T."/>
            <person name="Chang Q.C."/>
            <person name="Ding S.J."/>
            <person name="Wang X.J."/>
            <person name="Zhu J.G."/>
            <person name="Ruan X.D."/>
            <person name="Zhao L."/>
            <person name="Wei J.T."/>
            <person name="Ye R.Z."/>
            <person name="Que T.C."/>
            <person name="Du C.H."/>
            <person name="Zhou Y.H."/>
            <person name="Cheng J.X."/>
            <person name="Dai P.F."/>
            <person name="Guo W.B."/>
            <person name="Han X.H."/>
            <person name="Huang E.J."/>
            <person name="Li L.F."/>
            <person name="Wei W."/>
            <person name="Gao Y.C."/>
            <person name="Liu J.Z."/>
            <person name="Shao H.Z."/>
            <person name="Wang X."/>
            <person name="Wang C.C."/>
            <person name="Yang T.C."/>
            <person name="Huo Q.B."/>
            <person name="Li W."/>
            <person name="Chen H.Y."/>
            <person name="Chen S.E."/>
            <person name="Zhou L.G."/>
            <person name="Ni X.B."/>
            <person name="Tian J.H."/>
            <person name="Sheng Y."/>
            <person name="Liu T."/>
            <person name="Pan Y.S."/>
            <person name="Xia L.Y."/>
            <person name="Li J."/>
            <person name="Zhao F."/>
            <person name="Cao W.C."/>
        </authorList>
    </citation>
    <scope>NUCLEOTIDE SEQUENCE</scope>
    <source>
        <strain evidence="2">Rmic-2018</strain>
    </source>
</reference>
<comment type="caution">
    <text evidence="2">The sequence shown here is derived from an EMBL/GenBank/DDBJ whole genome shotgun (WGS) entry which is preliminary data.</text>
</comment>
<accession>A0A9J6EFN2</accession>
<name>A0A9J6EFN2_RHIMP</name>
<evidence type="ECO:0000313" key="2">
    <source>
        <dbReference type="EMBL" id="KAH8032957.1"/>
    </source>
</evidence>
<keyword evidence="3" id="KW-1185">Reference proteome</keyword>
<sequence>MGLILITNKAFPTRTGTSMQRDITPDLCCVKNIADACLSNLAVDLGSDHFILAVHLPTGSTKTKSYTWVDWDLLRKTRAEPPPPNTPPPSEPRDVDGPAQS</sequence>
<proteinExistence type="predicted"/>
<feature type="compositionally biased region" description="Basic and acidic residues" evidence="1">
    <location>
        <begin position="91"/>
        <end position="101"/>
    </location>
</feature>
<feature type="region of interest" description="Disordered" evidence="1">
    <location>
        <begin position="77"/>
        <end position="101"/>
    </location>
</feature>
<dbReference type="Proteomes" id="UP000821866">
    <property type="component" value="Chromosome 2"/>
</dbReference>
<dbReference type="AlphaFoldDB" id="A0A9J6EFN2"/>
<gene>
    <name evidence="2" type="ORF">HPB51_004275</name>
</gene>
<evidence type="ECO:0008006" key="4">
    <source>
        <dbReference type="Google" id="ProtNLM"/>
    </source>
</evidence>
<feature type="compositionally biased region" description="Pro residues" evidence="1">
    <location>
        <begin position="80"/>
        <end position="90"/>
    </location>
</feature>
<reference evidence="2" key="2">
    <citation type="submission" date="2021-09" db="EMBL/GenBank/DDBJ databases">
        <authorList>
            <person name="Jia N."/>
            <person name="Wang J."/>
            <person name="Shi W."/>
            <person name="Du L."/>
            <person name="Sun Y."/>
            <person name="Zhan W."/>
            <person name="Jiang J."/>
            <person name="Wang Q."/>
            <person name="Zhang B."/>
            <person name="Ji P."/>
            <person name="Sakyi L.B."/>
            <person name="Cui X."/>
            <person name="Yuan T."/>
            <person name="Jiang B."/>
            <person name="Yang W."/>
            <person name="Lam T.T.-Y."/>
            <person name="Chang Q."/>
            <person name="Ding S."/>
            <person name="Wang X."/>
            <person name="Zhu J."/>
            <person name="Ruan X."/>
            <person name="Zhao L."/>
            <person name="Wei J."/>
            <person name="Que T."/>
            <person name="Du C."/>
            <person name="Cheng J."/>
            <person name="Dai P."/>
            <person name="Han X."/>
            <person name="Huang E."/>
            <person name="Gao Y."/>
            <person name="Liu J."/>
            <person name="Shao H."/>
            <person name="Ye R."/>
            <person name="Li L."/>
            <person name="Wei W."/>
            <person name="Wang X."/>
            <person name="Wang C."/>
            <person name="Huo Q."/>
            <person name="Li W."/>
            <person name="Guo W."/>
            <person name="Chen H."/>
            <person name="Chen S."/>
            <person name="Zhou L."/>
            <person name="Zhou L."/>
            <person name="Ni X."/>
            <person name="Tian J."/>
            <person name="Zhou Y."/>
            <person name="Sheng Y."/>
            <person name="Liu T."/>
            <person name="Pan Y."/>
            <person name="Xia L."/>
            <person name="Li J."/>
            <person name="Zhao F."/>
            <person name="Cao W."/>
        </authorList>
    </citation>
    <scope>NUCLEOTIDE SEQUENCE</scope>
    <source>
        <strain evidence="2">Rmic-2018</strain>
        <tissue evidence="2">Larvae</tissue>
    </source>
</reference>
<protein>
    <recommendedName>
        <fullName evidence="4">Tick transposon</fullName>
    </recommendedName>
</protein>
<organism evidence="2 3">
    <name type="scientific">Rhipicephalus microplus</name>
    <name type="common">Cattle tick</name>
    <name type="synonym">Boophilus microplus</name>
    <dbReference type="NCBI Taxonomy" id="6941"/>
    <lineage>
        <taxon>Eukaryota</taxon>
        <taxon>Metazoa</taxon>
        <taxon>Ecdysozoa</taxon>
        <taxon>Arthropoda</taxon>
        <taxon>Chelicerata</taxon>
        <taxon>Arachnida</taxon>
        <taxon>Acari</taxon>
        <taxon>Parasitiformes</taxon>
        <taxon>Ixodida</taxon>
        <taxon>Ixodoidea</taxon>
        <taxon>Ixodidae</taxon>
        <taxon>Rhipicephalinae</taxon>
        <taxon>Rhipicephalus</taxon>
        <taxon>Boophilus</taxon>
    </lineage>
</organism>